<feature type="compositionally biased region" description="Low complexity" evidence="1">
    <location>
        <begin position="22"/>
        <end position="44"/>
    </location>
</feature>
<accession>A0A2T0A1N8</accession>
<dbReference type="Proteomes" id="UP000239560">
    <property type="component" value="Unassembled WGS sequence"/>
</dbReference>
<protein>
    <submittedName>
        <fullName evidence="2">Uncharacterized protein</fullName>
    </submittedName>
</protein>
<dbReference type="AlphaFoldDB" id="A0A2T0A1N8"/>
<reference evidence="2 3" key="1">
    <citation type="journal article" date="2018" name="Elife">
        <title>Functional genomics of lipid metabolism in the oleaginous yeast Rhodosporidium toruloides.</title>
        <authorList>
            <person name="Coradetti S.T."/>
            <person name="Pinel D."/>
            <person name="Geiselman G."/>
            <person name="Ito M."/>
            <person name="Mondo S."/>
            <person name="Reilly M.C."/>
            <person name="Cheng Y.F."/>
            <person name="Bauer S."/>
            <person name="Grigoriev I."/>
            <person name="Gladden J.M."/>
            <person name="Simmons B.A."/>
            <person name="Brem R."/>
            <person name="Arkin A.P."/>
            <person name="Skerker J.M."/>
        </authorList>
    </citation>
    <scope>NUCLEOTIDE SEQUENCE [LARGE SCALE GENOMIC DNA]</scope>
    <source>
        <strain evidence="2 3">NBRC 0880</strain>
    </source>
</reference>
<sequence length="153" mass="15812">MQPHKSINPPSKPGAARQPTGLSPAPHLALPAPSTSPSLLPLASHHTRTSTTNHVDLAPADGAAGATQGCWTPPLPWPLGREGGAEDRLHAHAPGGGARRRAESASRLVPLVRRRSLTSLSDAGRSLTHSSRTTKCTTSSASRTTSSSVRATC</sequence>
<evidence type="ECO:0000313" key="3">
    <source>
        <dbReference type="Proteomes" id="UP000239560"/>
    </source>
</evidence>
<comment type="caution">
    <text evidence="2">The sequence shown here is derived from an EMBL/GenBank/DDBJ whole genome shotgun (WGS) entry which is preliminary data.</text>
</comment>
<evidence type="ECO:0000256" key="1">
    <source>
        <dbReference type="SAM" id="MobiDB-lite"/>
    </source>
</evidence>
<evidence type="ECO:0000313" key="2">
    <source>
        <dbReference type="EMBL" id="PRQ71905.1"/>
    </source>
</evidence>
<name>A0A2T0A1N8_RHOTO</name>
<organism evidence="2 3">
    <name type="scientific">Rhodotorula toruloides</name>
    <name type="common">Yeast</name>
    <name type="synonym">Rhodosporidium toruloides</name>
    <dbReference type="NCBI Taxonomy" id="5286"/>
    <lineage>
        <taxon>Eukaryota</taxon>
        <taxon>Fungi</taxon>
        <taxon>Dikarya</taxon>
        <taxon>Basidiomycota</taxon>
        <taxon>Pucciniomycotina</taxon>
        <taxon>Microbotryomycetes</taxon>
        <taxon>Sporidiobolales</taxon>
        <taxon>Sporidiobolaceae</taxon>
        <taxon>Rhodotorula</taxon>
    </lineage>
</organism>
<gene>
    <name evidence="2" type="ORF">AAT19DRAFT_10020</name>
</gene>
<feature type="region of interest" description="Disordered" evidence="1">
    <location>
        <begin position="120"/>
        <end position="153"/>
    </location>
</feature>
<feature type="compositionally biased region" description="Low complexity" evidence="1">
    <location>
        <begin position="128"/>
        <end position="153"/>
    </location>
</feature>
<dbReference type="EMBL" id="LCTV02000011">
    <property type="protein sequence ID" value="PRQ71905.1"/>
    <property type="molecule type" value="Genomic_DNA"/>
</dbReference>
<feature type="region of interest" description="Disordered" evidence="1">
    <location>
        <begin position="1"/>
        <end position="107"/>
    </location>
</feature>
<proteinExistence type="predicted"/>